<reference evidence="3 4" key="1">
    <citation type="submission" date="2023-09" db="EMBL/GenBank/DDBJ databases">
        <title>Pangenome analysis of Batrachochytrium dendrobatidis and related Chytrids.</title>
        <authorList>
            <person name="Yacoub M.N."/>
            <person name="Stajich J.E."/>
            <person name="James T.Y."/>
        </authorList>
    </citation>
    <scope>NUCLEOTIDE SEQUENCE [LARGE SCALE GENOMIC DNA]</scope>
    <source>
        <strain evidence="3 4">JEL0888</strain>
    </source>
</reference>
<dbReference type="Proteomes" id="UP001527925">
    <property type="component" value="Unassembled WGS sequence"/>
</dbReference>
<name>A0ABR4NL02_9FUNG</name>
<evidence type="ECO:0000313" key="4">
    <source>
        <dbReference type="Proteomes" id="UP001527925"/>
    </source>
</evidence>
<evidence type="ECO:0000256" key="2">
    <source>
        <dbReference type="SAM" id="Phobius"/>
    </source>
</evidence>
<evidence type="ECO:0000313" key="3">
    <source>
        <dbReference type="EMBL" id="KAL2920196.1"/>
    </source>
</evidence>
<organism evidence="3 4">
    <name type="scientific">Polyrhizophydium stewartii</name>
    <dbReference type="NCBI Taxonomy" id="2732419"/>
    <lineage>
        <taxon>Eukaryota</taxon>
        <taxon>Fungi</taxon>
        <taxon>Fungi incertae sedis</taxon>
        <taxon>Chytridiomycota</taxon>
        <taxon>Chytridiomycota incertae sedis</taxon>
        <taxon>Chytridiomycetes</taxon>
        <taxon>Rhizophydiales</taxon>
        <taxon>Rhizophydiales incertae sedis</taxon>
        <taxon>Polyrhizophydium</taxon>
    </lineage>
</organism>
<gene>
    <name evidence="3" type="ORF">HK105_200263</name>
</gene>
<keyword evidence="2" id="KW-1133">Transmembrane helix</keyword>
<feature type="transmembrane region" description="Helical" evidence="2">
    <location>
        <begin position="50"/>
        <end position="75"/>
    </location>
</feature>
<keyword evidence="4" id="KW-1185">Reference proteome</keyword>
<comment type="caution">
    <text evidence="3">The sequence shown here is derived from an EMBL/GenBank/DDBJ whole genome shotgun (WGS) entry which is preliminary data.</text>
</comment>
<feature type="transmembrane region" description="Helical" evidence="2">
    <location>
        <begin position="96"/>
        <end position="116"/>
    </location>
</feature>
<keyword evidence="2" id="KW-0472">Membrane</keyword>
<sequence length="664" mass="72267">MQDKFADIDDSQSLRRESQGIFDNRDAAGGSGGAQDDEETSLVATVAQFVWFWLSCTTFHSVVVAAILLPVLLGLRQLEWYIGLESAKAGATQLDIVACWMAGTTMTSGMSTFFHLYRPGAASYWSHLHFGITYILVVWIGSPLVVGFGMPAGLSRQGAIGIIQTEMIPFLAFSYYYTNPFGTYPERTITAIVSAIFLISFANFQIWVFVGGYTLSEVLESSSSNVHFLSGIARSFIFSASRLIIKTGVLGLNQGYEKQYDDEKAKECNSTHTSLSSRVSHASLEAINADRIFSNEGIDIEFHSSAVFMLMNTGIPAWFSFLRSPNDSEFYGTIVCSVLFDWLFRYQSYRRLLKIEARARAKIEPTEHKLKAANAELGSHFVDIPSSAVAEEGGEPSQQAPQHAAGVAGGSRQARRQSEDQSGPSAPPPPMHQRAGESRAHGRGSIDTGVGSTTRLPPRSDTGASVSNDFADAGDRQPRHVRIKIAGEAASHKSVISIGRAERMRGGFDSRGRVRRQREQRQLEALNQNVVRAYKLLAIQMRSDIAGSTAAIITACMAIALFISSQPGLQACNSKSFVSINDIGLRVVVVLVIQLISDTACLTLVMRMTKIPILLSASVKMPFVQGTLCAVAVGSSMLCTAIAYERGLIFPRKCSLAVAGVPYW</sequence>
<feature type="transmembrane region" description="Helical" evidence="2">
    <location>
        <begin position="583"/>
        <end position="605"/>
    </location>
</feature>
<feature type="transmembrane region" description="Helical" evidence="2">
    <location>
        <begin position="158"/>
        <end position="177"/>
    </location>
</feature>
<feature type="transmembrane region" description="Helical" evidence="2">
    <location>
        <begin position="128"/>
        <end position="146"/>
    </location>
</feature>
<protein>
    <submittedName>
        <fullName evidence="3">Uncharacterized protein</fullName>
    </submittedName>
</protein>
<feature type="transmembrane region" description="Helical" evidence="2">
    <location>
        <begin position="545"/>
        <end position="563"/>
    </location>
</feature>
<keyword evidence="2" id="KW-0812">Transmembrane</keyword>
<feature type="region of interest" description="Disordered" evidence="1">
    <location>
        <begin position="389"/>
        <end position="478"/>
    </location>
</feature>
<proteinExistence type="predicted"/>
<evidence type="ECO:0000256" key="1">
    <source>
        <dbReference type="SAM" id="MobiDB-lite"/>
    </source>
</evidence>
<accession>A0ABR4NL02</accession>
<feature type="transmembrane region" description="Helical" evidence="2">
    <location>
        <begin position="626"/>
        <end position="644"/>
    </location>
</feature>
<dbReference type="EMBL" id="JADGIZ020000001">
    <property type="protein sequence ID" value="KAL2920196.1"/>
    <property type="molecule type" value="Genomic_DNA"/>
</dbReference>
<feature type="transmembrane region" description="Helical" evidence="2">
    <location>
        <begin position="189"/>
        <end position="214"/>
    </location>
</feature>